<name>A0A8J2Z2E4_9GAMM</name>
<keyword evidence="1" id="KW-0997">Cell inner membrane</keyword>
<proteinExistence type="inferred from homology"/>
<dbReference type="EMBL" id="BMJS01000001">
    <property type="protein sequence ID" value="GGF89015.1"/>
    <property type="molecule type" value="Genomic_DNA"/>
</dbReference>
<dbReference type="AlphaFoldDB" id="A0A8J2Z2E4"/>
<evidence type="ECO:0000313" key="3">
    <source>
        <dbReference type="Proteomes" id="UP000636949"/>
    </source>
</evidence>
<keyword evidence="1" id="KW-0812">Transmembrane</keyword>
<comment type="similarity">
    <text evidence="1">Belongs to the MlaE permease family.</text>
</comment>
<dbReference type="OrthoDB" id="9810518at2"/>
<evidence type="ECO:0000256" key="1">
    <source>
        <dbReference type="RuleBase" id="RU362044"/>
    </source>
</evidence>
<dbReference type="NCBIfam" id="TIGR00056">
    <property type="entry name" value="MlaE family lipid ABC transporter permease subunit"/>
    <property type="match status" value="1"/>
</dbReference>
<evidence type="ECO:0000313" key="2">
    <source>
        <dbReference type="EMBL" id="GGF89015.1"/>
    </source>
</evidence>
<comment type="subcellular location">
    <subcellularLocation>
        <location evidence="1">Cell inner membrane</location>
        <topology evidence="1">Multi-pass membrane protein</topology>
    </subcellularLocation>
</comment>
<dbReference type="GO" id="GO:0043190">
    <property type="term" value="C:ATP-binding cassette (ABC) transporter complex"/>
    <property type="evidence" value="ECO:0007669"/>
    <property type="project" value="InterPro"/>
</dbReference>
<accession>A0A8J2Z2E4</accession>
<keyword evidence="1" id="KW-1133">Transmembrane helix</keyword>
<feature type="transmembrane region" description="Helical" evidence="1">
    <location>
        <begin position="263"/>
        <end position="289"/>
    </location>
</feature>
<dbReference type="PANTHER" id="PTHR30188:SF3">
    <property type="entry name" value="ABC TRANSPORTER PERMEASE"/>
    <property type="match status" value="1"/>
</dbReference>
<keyword evidence="3" id="KW-1185">Reference proteome</keyword>
<comment type="caution">
    <text evidence="2">The sequence shown here is derived from an EMBL/GenBank/DDBJ whole genome shotgun (WGS) entry which is preliminary data.</text>
</comment>
<dbReference type="Proteomes" id="UP000636949">
    <property type="component" value="Unassembled WGS sequence"/>
</dbReference>
<dbReference type="InterPro" id="IPR030802">
    <property type="entry name" value="Permease_MalE"/>
</dbReference>
<dbReference type="RefSeq" id="WP_157968142.1">
    <property type="nucleotide sequence ID" value="NZ_BMJS01000001.1"/>
</dbReference>
<keyword evidence="1" id="KW-0472">Membrane</keyword>
<feature type="transmembrane region" description="Helical" evidence="1">
    <location>
        <begin position="133"/>
        <end position="150"/>
    </location>
</feature>
<organism evidence="2 3">
    <name type="scientific">Cysteiniphilum litorale</name>
    <dbReference type="NCBI Taxonomy" id="2056700"/>
    <lineage>
        <taxon>Bacteria</taxon>
        <taxon>Pseudomonadati</taxon>
        <taxon>Pseudomonadota</taxon>
        <taxon>Gammaproteobacteria</taxon>
        <taxon>Thiotrichales</taxon>
        <taxon>Fastidiosibacteraceae</taxon>
        <taxon>Cysteiniphilum</taxon>
    </lineage>
</organism>
<protein>
    <submittedName>
        <fullName evidence="2">ABC transporter permease</fullName>
    </submittedName>
</protein>
<reference evidence="2" key="2">
    <citation type="submission" date="2020-09" db="EMBL/GenBank/DDBJ databases">
        <authorList>
            <person name="Sun Q."/>
            <person name="Zhou Y."/>
        </authorList>
    </citation>
    <scope>NUCLEOTIDE SEQUENCE</scope>
    <source>
        <strain evidence="2">CGMCC 1.15758</strain>
    </source>
</reference>
<dbReference type="Pfam" id="PF02405">
    <property type="entry name" value="MlaE"/>
    <property type="match status" value="1"/>
</dbReference>
<feature type="transmembrane region" description="Helical" evidence="1">
    <location>
        <begin position="170"/>
        <end position="190"/>
    </location>
</feature>
<sequence>MKKESKSKTTKMSKDNAKFYVSAETLILTGQWRWQSLDQSILAKIKNLKEHIMCIDAQQIEKLDISGAYFIYKIQQLFLKAAIKVTHTQRSLINLVHKNYTNYDSRLQPLNTYEKVYQIGEQTTSYIKDSKNLIAFIGATVMSYLQVIRTPFATQWRLLLDIVIQTGVKAIPIVSLLCFLIGIVLCYQIGSQLKIYGANIFVVDLLGISLLREFAPLITAIIVAGRSASSYTAELGSMKVQQEVDALKTFGISPIKRLILPRIIGMMISLPLLIVIADIISCVGGMIMAKTSLGISFYDFLQRFSTAVSFNNYLTGLIKAPFFAIIIGAVGCYRGTVVKNNSLSIGQETTKSVVYAIFLIIVTDALFSILFSAIGI</sequence>
<gene>
    <name evidence="2" type="ORF">GCM10010995_02850</name>
</gene>
<dbReference type="PANTHER" id="PTHR30188">
    <property type="entry name" value="ABC TRANSPORTER PERMEASE PROTEIN-RELATED"/>
    <property type="match status" value="1"/>
</dbReference>
<reference evidence="2" key="1">
    <citation type="journal article" date="2014" name="Int. J. Syst. Evol. Microbiol.">
        <title>Complete genome sequence of Corynebacterium casei LMG S-19264T (=DSM 44701T), isolated from a smear-ripened cheese.</title>
        <authorList>
            <consortium name="US DOE Joint Genome Institute (JGI-PGF)"/>
            <person name="Walter F."/>
            <person name="Albersmeier A."/>
            <person name="Kalinowski J."/>
            <person name="Ruckert C."/>
        </authorList>
    </citation>
    <scope>NUCLEOTIDE SEQUENCE</scope>
    <source>
        <strain evidence="2">CGMCC 1.15758</strain>
    </source>
</reference>
<feature type="transmembrane region" description="Helical" evidence="1">
    <location>
        <begin position="353"/>
        <end position="374"/>
    </location>
</feature>
<dbReference type="GO" id="GO:0005548">
    <property type="term" value="F:phospholipid transporter activity"/>
    <property type="evidence" value="ECO:0007669"/>
    <property type="project" value="TreeGrafter"/>
</dbReference>
<dbReference type="InterPro" id="IPR003453">
    <property type="entry name" value="ABC_MlaE_roteobac"/>
</dbReference>
<keyword evidence="1" id="KW-1003">Cell membrane</keyword>
<feature type="transmembrane region" description="Helical" evidence="1">
    <location>
        <begin position="313"/>
        <end position="333"/>
    </location>
</feature>